<dbReference type="Pfam" id="PF02781">
    <property type="entry name" value="G6PD_C"/>
    <property type="match status" value="1"/>
</dbReference>
<sequence>MTDSSSAPTEDLAPHVLVLFGATGDLAARKLFPGLYRLAAQGRLPEQYAVIGSGRHSPGSDDDFRQQVREALQEGVDDLDDDVADALLERVSFCTSDADDGADLAAAVREAEDRLGGDDTSRVRRLVYLSVPPAVMTSMIAMLGREGLHERARLVVEKPFGLDLDSARELDAALKDVVEEEQVFRIDHFLGKEAAQNILALRFANGLFEPAWNRHHIESVQIDVPEDLGLEGRGSFYESTGALRDMISTHLAQLLGLVALEEARRFDADELRDAKSAVFAAMRPLDPARVVLGQFEGYRDDEDVADDSDVETFVALEAWIDNDRWRDVPFYLRTGKALAQGRRTITLRFRTPHTEIFNGSVACNELVLELTDDPRVHVDLQAKKPGPDMDLVKATMSLDFADDVDEGDPLEAYERLLLDVLRDDRTLFTRSDEVERIWEVCQPVLDAALEVHPYAQGSWGPQAALDLPSGGWYLGR</sequence>
<keyword evidence="5 7" id="KW-0560">Oxidoreductase</keyword>
<keyword evidence="4 7" id="KW-0521">NADP</keyword>
<keyword evidence="3 7" id="KW-0313">Glucose metabolism</keyword>
<comment type="similarity">
    <text evidence="2 7">Belongs to the glucose-6-phosphate dehydrogenase family.</text>
</comment>
<dbReference type="Gene3D" id="3.40.50.720">
    <property type="entry name" value="NAD(P)-binding Rossmann-like Domain"/>
    <property type="match status" value="1"/>
</dbReference>
<dbReference type="RefSeq" id="WP_193669440.1">
    <property type="nucleotide sequence ID" value="NZ_JACDTV010000009.1"/>
</dbReference>
<feature type="binding site" evidence="7">
    <location>
        <position position="245"/>
    </location>
    <ligand>
        <name>substrate</name>
    </ligand>
</feature>
<gene>
    <name evidence="7" type="primary">zwf</name>
    <name evidence="10" type="ORF">JOE61_002132</name>
</gene>
<feature type="binding site" evidence="7">
    <location>
        <position position="336"/>
    </location>
    <ligand>
        <name>substrate</name>
    </ligand>
</feature>
<dbReference type="EC" id="1.1.1.49" evidence="7"/>
<dbReference type="Pfam" id="PF00479">
    <property type="entry name" value="G6PD_N"/>
    <property type="match status" value="1"/>
</dbReference>
<protein>
    <recommendedName>
        <fullName evidence="7">Glucose-6-phosphate 1-dehydrogenase</fullName>
        <shortName evidence="7">G6PD</shortName>
        <ecNumber evidence="7">1.1.1.49</ecNumber>
    </recommendedName>
</protein>
<dbReference type="EMBL" id="JAFBBZ010000001">
    <property type="protein sequence ID" value="MBM7508318.1"/>
    <property type="molecule type" value="Genomic_DNA"/>
</dbReference>
<feature type="binding site" evidence="7">
    <location>
        <position position="55"/>
    </location>
    <ligand>
        <name>NADP(+)</name>
        <dbReference type="ChEBI" id="CHEBI:58349"/>
    </ligand>
</feature>
<evidence type="ECO:0000313" key="10">
    <source>
        <dbReference type="EMBL" id="MBM7508318.1"/>
    </source>
</evidence>
<feature type="active site" description="Proton acceptor" evidence="7">
    <location>
        <position position="250"/>
    </location>
</feature>
<feature type="binding site" evidence="7">
    <location>
        <position position="188"/>
    </location>
    <ligand>
        <name>substrate</name>
    </ligand>
</feature>
<accession>A0ABS2MAU0</accession>
<feature type="binding site" evidence="7">
    <location>
        <position position="226"/>
    </location>
    <ligand>
        <name>substrate</name>
    </ligand>
</feature>
<dbReference type="PANTHER" id="PTHR23429">
    <property type="entry name" value="GLUCOSE-6-PHOSPHATE 1-DEHYDROGENASE G6PD"/>
    <property type="match status" value="1"/>
</dbReference>
<evidence type="ECO:0000313" key="11">
    <source>
        <dbReference type="Proteomes" id="UP000732378"/>
    </source>
</evidence>
<dbReference type="PRINTS" id="PR00079">
    <property type="entry name" value="G6PDHDRGNASE"/>
</dbReference>
<evidence type="ECO:0000256" key="7">
    <source>
        <dbReference type="HAMAP-Rule" id="MF_00966"/>
    </source>
</evidence>
<keyword evidence="6 7" id="KW-0119">Carbohydrate metabolism</keyword>
<dbReference type="PROSITE" id="PS00069">
    <property type="entry name" value="G6P_DEHYDROGENASE"/>
    <property type="match status" value="1"/>
</dbReference>
<reference evidence="10 11" key="1">
    <citation type="submission" date="2021-01" db="EMBL/GenBank/DDBJ databases">
        <title>Sequencing the genomes of 1000 actinobacteria strains.</title>
        <authorList>
            <person name="Klenk H.-P."/>
        </authorList>
    </citation>
    <scope>NUCLEOTIDE SEQUENCE [LARGE SCALE GENOMIC DNA]</scope>
    <source>
        <strain evidence="10 11">DSM 18239</strain>
    </source>
</reference>
<evidence type="ECO:0000256" key="4">
    <source>
        <dbReference type="ARBA" id="ARBA00022857"/>
    </source>
</evidence>
<dbReference type="SUPFAM" id="SSF55347">
    <property type="entry name" value="Glyceraldehyde-3-phosphate dehydrogenase-like, C-terminal domain"/>
    <property type="match status" value="1"/>
</dbReference>
<dbReference type="InterPro" id="IPR036291">
    <property type="entry name" value="NAD(P)-bd_dom_sf"/>
</dbReference>
<dbReference type="PANTHER" id="PTHR23429:SF0">
    <property type="entry name" value="GLUCOSE-6-PHOSPHATE 1-DEHYDROGENASE"/>
    <property type="match status" value="1"/>
</dbReference>
<evidence type="ECO:0000256" key="6">
    <source>
        <dbReference type="ARBA" id="ARBA00023277"/>
    </source>
</evidence>
<comment type="caution">
    <text evidence="7">Lacks conserved residue(s) required for the propagation of feature annotation.</text>
</comment>
<comment type="caution">
    <text evidence="10">The sequence shown here is derived from an EMBL/GenBank/DDBJ whole genome shotgun (WGS) entry which is preliminary data.</text>
</comment>
<dbReference type="GO" id="GO:0004345">
    <property type="term" value="F:glucose-6-phosphate dehydrogenase activity"/>
    <property type="evidence" value="ECO:0007669"/>
    <property type="project" value="UniProtKB-EC"/>
</dbReference>
<dbReference type="Gene3D" id="3.30.360.10">
    <property type="entry name" value="Dihydrodipicolinate Reductase, domain 2"/>
    <property type="match status" value="1"/>
</dbReference>
<feature type="domain" description="Glucose-6-phosphate dehydrogenase C-terminal" evidence="9">
    <location>
        <begin position="199"/>
        <end position="467"/>
    </location>
</feature>
<feature type="domain" description="Glucose-6-phosphate dehydrogenase NAD-binding" evidence="8">
    <location>
        <begin position="18"/>
        <end position="197"/>
    </location>
</feature>
<dbReference type="NCBIfam" id="TIGR00871">
    <property type="entry name" value="zwf"/>
    <property type="match status" value="1"/>
</dbReference>
<name>A0ABS2MAU0_9ACTN</name>
<comment type="pathway">
    <text evidence="1 7">Carbohydrate degradation; pentose phosphate pathway; D-ribulose 5-phosphate from D-glucose 6-phosphate (oxidative stage): step 1/3.</text>
</comment>
<comment type="function">
    <text evidence="7">Catalyzes the oxidation of glucose 6-phosphate to 6-phosphogluconolactone.</text>
</comment>
<feature type="binding site" evidence="7">
    <location>
        <position position="158"/>
    </location>
    <ligand>
        <name>NADP(+)</name>
        <dbReference type="ChEBI" id="CHEBI:58349"/>
    </ligand>
</feature>
<dbReference type="PIRSF" id="PIRSF000110">
    <property type="entry name" value="G6PD"/>
    <property type="match status" value="1"/>
</dbReference>
<comment type="catalytic activity">
    <reaction evidence="7">
        <text>D-glucose 6-phosphate + NADP(+) = 6-phospho-D-glucono-1,5-lactone + NADPH + H(+)</text>
        <dbReference type="Rhea" id="RHEA:15841"/>
        <dbReference type="ChEBI" id="CHEBI:15378"/>
        <dbReference type="ChEBI" id="CHEBI:57783"/>
        <dbReference type="ChEBI" id="CHEBI:57955"/>
        <dbReference type="ChEBI" id="CHEBI:58349"/>
        <dbReference type="ChEBI" id="CHEBI:61548"/>
        <dbReference type="EC" id="1.1.1.49"/>
    </reaction>
</comment>
<evidence type="ECO:0000256" key="2">
    <source>
        <dbReference type="ARBA" id="ARBA00009975"/>
    </source>
</evidence>
<evidence type="ECO:0000256" key="3">
    <source>
        <dbReference type="ARBA" id="ARBA00022526"/>
    </source>
</evidence>
<dbReference type="InterPro" id="IPR019796">
    <property type="entry name" value="G6P_DH_AS"/>
</dbReference>
<organism evidence="10 11">
    <name type="scientific">Nocardioides salarius</name>
    <dbReference type="NCBI Taxonomy" id="374513"/>
    <lineage>
        <taxon>Bacteria</taxon>
        <taxon>Bacillati</taxon>
        <taxon>Actinomycetota</taxon>
        <taxon>Actinomycetes</taxon>
        <taxon>Propionibacteriales</taxon>
        <taxon>Nocardioidaceae</taxon>
        <taxon>Nocardioides</taxon>
    </lineage>
</organism>
<evidence type="ECO:0000256" key="1">
    <source>
        <dbReference type="ARBA" id="ARBA00004937"/>
    </source>
</evidence>
<feature type="binding site" evidence="7">
    <location>
        <position position="192"/>
    </location>
    <ligand>
        <name>substrate</name>
    </ligand>
</feature>
<evidence type="ECO:0000259" key="8">
    <source>
        <dbReference type="Pfam" id="PF00479"/>
    </source>
</evidence>
<dbReference type="InterPro" id="IPR001282">
    <property type="entry name" value="G6P_DH"/>
</dbReference>
<dbReference type="Proteomes" id="UP000732378">
    <property type="component" value="Unassembled WGS sequence"/>
</dbReference>
<proteinExistence type="inferred from homology"/>
<dbReference type="SUPFAM" id="SSF51735">
    <property type="entry name" value="NAD(P)-binding Rossmann-fold domains"/>
    <property type="match status" value="1"/>
</dbReference>
<dbReference type="HAMAP" id="MF_00966">
    <property type="entry name" value="G6PD"/>
    <property type="match status" value="1"/>
</dbReference>
<keyword evidence="11" id="KW-1185">Reference proteome</keyword>
<evidence type="ECO:0000256" key="5">
    <source>
        <dbReference type="ARBA" id="ARBA00023002"/>
    </source>
</evidence>
<evidence type="ECO:0000259" key="9">
    <source>
        <dbReference type="Pfam" id="PF02781"/>
    </source>
</evidence>
<dbReference type="InterPro" id="IPR022675">
    <property type="entry name" value="G6P_DH_C"/>
</dbReference>
<dbReference type="InterPro" id="IPR022674">
    <property type="entry name" value="G6P_DH_NAD-bd"/>
</dbReference>